<evidence type="ECO:0000256" key="1">
    <source>
        <dbReference type="SAM" id="Phobius"/>
    </source>
</evidence>
<reference evidence="2 3" key="1">
    <citation type="submission" date="2017-02" db="EMBL/GenBank/DDBJ databases">
        <authorList>
            <person name="Peterson S.W."/>
        </authorList>
    </citation>
    <scope>NUCLEOTIDE SEQUENCE [LARGE SCALE GENOMIC DNA]</scope>
    <source>
        <strain evidence="2 3">LMG 22410</strain>
    </source>
</reference>
<accession>A0A1R4FNT9</accession>
<gene>
    <name evidence="2" type="ORF">CZ674_05570</name>
</gene>
<dbReference type="Proteomes" id="UP000195787">
    <property type="component" value="Unassembled WGS sequence"/>
</dbReference>
<keyword evidence="1 2" id="KW-0812">Transmembrane</keyword>
<evidence type="ECO:0000313" key="2">
    <source>
        <dbReference type="EMBL" id="SJM57549.1"/>
    </source>
</evidence>
<dbReference type="RefSeq" id="WP_086991557.1">
    <property type="nucleotide sequence ID" value="NZ_FUHU01000026.1"/>
</dbReference>
<feature type="transmembrane region" description="Helical" evidence="1">
    <location>
        <begin position="58"/>
        <end position="78"/>
    </location>
</feature>
<feature type="transmembrane region" description="Helical" evidence="1">
    <location>
        <begin position="29"/>
        <end position="52"/>
    </location>
</feature>
<protein>
    <submittedName>
        <fullName evidence="2">Transmembrane protein MT2276, clustered with lipoate protein</fullName>
    </submittedName>
</protein>
<organism evidence="2 3">
    <name type="scientific">Agrococcus casei LMG 22410</name>
    <dbReference type="NCBI Taxonomy" id="1255656"/>
    <lineage>
        <taxon>Bacteria</taxon>
        <taxon>Bacillati</taxon>
        <taxon>Actinomycetota</taxon>
        <taxon>Actinomycetes</taxon>
        <taxon>Micrococcales</taxon>
        <taxon>Microbacteriaceae</taxon>
        <taxon>Agrococcus</taxon>
    </lineage>
</organism>
<dbReference type="EMBL" id="FUHU01000026">
    <property type="protein sequence ID" value="SJM57549.1"/>
    <property type="molecule type" value="Genomic_DNA"/>
</dbReference>
<dbReference type="Pfam" id="PF13829">
    <property type="entry name" value="DUF4191"/>
    <property type="match status" value="1"/>
</dbReference>
<dbReference type="OrthoDB" id="8479889at2"/>
<sequence length="230" mass="25317">MAKNDKAKEPGRLKTMWQVFQMTRKLDSLALPLMILAFIVPVALTTVLSLLFTESLLLKILWIVTGVVTGVLLALIVMGRRAESSAMKQMEGRPGAVGSVLKNGLRGAWQSSEMPVAVNPKSQEAVYRAVGKPGIVLIAEGTESRTQKMIVDEKRKISRIVPNVTVHVLRVGEESEVKLAKLTKTMRRLPRTISKPEVIQVTNRLASMGNLNLPIPKGVDPRKVRAGRPR</sequence>
<dbReference type="InterPro" id="IPR025445">
    <property type="entry name" value="DUF4191"/>
</dbReference>
<proteinExistence type="predicted"/>
<keyword evidence="1" id="KW-1133">Transmembrane helix</keyword>
<keyword evidence="3" id="KW-1185">Reference proteome</keyword>
<keyword evidence="1" id="KW-0472">Membrane</keyword>
<evidence type="ECO:0000313" key="3">
    <source>
        <dbReference type="Proteomes" id="UP000195787"/>
    </source>
</evidence>
<name>A0A1R4FNT9_9MICO</name>
<dbReference type="AlphaFoldDB" id="A0A1R4FNT9"/>
<dbReference type="GeneID" id="303172679"/>